<dbReference type="STRING" id="1385510.GCA_000425205_00097"/>
<feature type="domain" description="DUF8042" evidence="1">
    <location>
        <begin position="5"/>
        <end position="116"/>
    </location>
</feature>
<keyword evidence="3" id="KW-1185">Reference proteome</keyword>
<dbReference type="OrthoDB" id="2691503at2"/>
<evidence type="ECO:0000259" key="1">
    <source>
        <dbReference type="Pfam" id="PF26154"/>
    </source>
</evidence>
<protein>
    <recommendedName>
        <fullName evidence="1">DUF8042 domain-containing protein</fullName>
    </recommendedName>
</protein>
<evidence type="ECO:0000313" key="3">
    <source>
        <dbReference type="Proteomes" id="UP000030528"/>
    </source>
</evidence>
<dbReference type="Pfam" id="PF26154">
    <property type="entry name" value="DUF8042"/>
    <property type="match status" value="1"/>
</dbReference>
<reference evidence="2 3" key="1">
    <citation type="submission" date="2013-08" db="EMBL/GenBank/DDBJ databases">
        <authorList>
            <person name="Huang J."/>
            <person name="Wang G."/>
        </authorList>
    </citation>
    <scope>NUCLEOTIDE SEQUENCE [LARGE SCALE GENOMIC DNA]</scope>
    <source>
        <strain evidence="2 3">JSM 076056</strain>
    </source>
</reference>
<proteinExistence type="predicted"/>
<dbReference type="InterPro" id="IPR058355">
    <property type="entry name" value="DUF8042"/>
</dbReference>
<gene>
    <name evidence="2" type="ORF">N781_01920</name>
</gene>
<accession>A0A0A5IE40</accession>
<comment type="caution">
    <text evidence="2">The sequence shown here is derived from an EMBL/GenBank/DDBJ whole genome shotgun (WGS) entry which is preliminary data.</text>
</comment>
<evidence type="ECO:0000313" key="2">
    <source>
        <dbReference type="EMBL" id="KGX94097.1"/>
    </source>
</evidence>
<dbReference type="RefSeq" id="WP_026798927.1">
    <property type="nucleotide sequence ID" value="NZ_AULI01000001.1"/>
</dbReference>
<organism evidence="2 3">
    <name type="scientific">Pontibacillus halophilus JSM 076056 = DSM 19796</name>
    <dbReference type="NCBI Taxonomy" id="1385510"/>
    <lineage>
        <taxon>Bacteria</taxon>
        <taxon>Bacillati</taxon>
        <taxon>Bacillota</taxon>
        <taxon>Bacilli</taxon>
        <taxon>Bacillales</taxon>
        <taxon>Bacillaceae</taxon>
        <taxon>Pontibacillus</taxon>
    </lineage>
</organism>
<dbReference type="AlphaFoldDB" id="A0A0A5IE40"/>
<name>A0A0A5IE40_9BACI</name>
<sequence length="120" mass="14048">MKLQESQLEFFHQYQGMLKVISEGFSYLEDNPYGSARSQVLSDLVLAFQKLSESHDTMSSLLDENEGISCKVSEFHEVVLLLSDWMEEKDDYEKLTSHIIPRYEEFRQSMEQTLHPYTVS</sequence>
<dbReference type="Proteomes" id="UP000030528">
    <property type="component" value="Unassembled WGS sequence"/>
</dbReference>
<dbReference type="eggNOG" id="ENOG5033J9M">
    <property type="taxonomic scope" value="Bacteria"/>
</dbReference>
<dbReference type="EMBL" id="AVPE01000001">
    <property type="protein sequence ID" value="KGX94097.1"/>
    <property type="molecule type" value="Genomic_DNA"/>
</dbReference>